<dbReference type="KEGG" id="fbm:MQE35_00485"/>
<name>A0A9E6ZNV2_9FLAO</name>
<dbReference type="Pfam" id="PF16153">
    <property type="entry name" value="DUF4861"/>
    <property type="match status" value="1"/>
</dbReference>
<dbReference type="InterPro" id="IPR032342">
    <property type="entry name" value="DUF4861"/>
</dbReference>
<keyword evidence="2" id="KW-1185">Reference proteome</keyword>
<protein>
    <submittedName>
        <fullName evidence="1">DUF4861 domain-containing protein</fullName>
    </submittedName>
</protein>
<dbReference type="AlphaFoldDB" id="A0A9E6ZNV2"/>
<dbReference type="EMBL" id="CP094358">
    <property type="protein sequence ID" value="UOB17790.1"/>
    <property type="molecule type" value="Genomic_DNA"/>
</dbReference>
<evidence type="ECO:0000313" key="2">
    <source>
        <dbReference type="Proteomes" id="UP000831290"/>
    </source>
</evidence>
<evidence type="ECO:0000313" key="1">
    <source>
        <dbReference type="EMBL" id="UOB17790.1"/>
    </source>
</evidence>
<organism evidence="1 2">
    <name type="scientific">Abyssalbus ytuae</name>
    <dbReference type="NCBI Taxonomy" id="2926907"/>
    <lineage>
        <taxon>Bacteria</taxon>
        <taxon>Pseudomonadati</taxon>
        <taxon>Bacteroidota</taxon>
        <taxon>Flavobacteriia</taxon>
        <taxon>Flavobacteriales</taxon>
        <taxon>Flavobacteriaceae</taxon>
        <taxon>Abyssalbus</taxon>
    </lineage>
</organism>
<gene>
    <name evidence="1" type="ORF">MQE35_00485</name>
</gene>
<reference evidence="1" key="1">
    <citation type="submission" date="2022-03" db="EMBL/GenBank/DDBJ databases">
        <title>Description of Abyssus ytuae gen. nov., sp. nov., a novel member of the family Flavobacteriaceae isolated from the sediment of Mariana Trench.</title>
        <authorList>
            <person name="Zhang J."/>
            <person name="Xu X."/>
        </authorList>
    </citation>
    <scope>NUCLEOTIDE SEQUENCE</scope>
    <source>
        <strain evidence="1">MT3330</strain>
    </source>
</reference>
<dbReference type="Proteomes" id="UP000831290">
    <property type="component" value="Chromosome"/>
</dbReference>
<sequence>MNKISNQLILVFIIFFIGSCKEKVKDVNVAKKETDTLEVQKVLSPKTYAEISIKEGGNWIGRKYEGGTFVNVQSLNVPEEHTDHSYFIRYEGPGWESNKVGYRLYLDWRNAIDIFGKTTDSLILKKVGQSGFDSYHELSDWGMDILKVGEGLGIGSIGRHINGKVLHFNQVDSTKVNVFNETGESGVEIDYYGWKTNKKTVDLKSFLSIKPDSRITKHKVVLSDSLTGLCTGIVKQGVEMVNKESENKQWGYIATYGKQTLVPDNLGMAIFYSTQDVRTITDTKFDYIIEFNPTVLECEFYFLAAWEKENKGIKTRQEFIDYLDEKLNELNTSNNFY</sequence>
<proteinExistence type="predicted"/>
<accession>A0A9E6ZNV2</accession>
<dbReference type="RefSeq" id="WP_255843523.1">
    <property type="nucleotide sequence ID" value="NZ_CP094358.1"/>
</dbReference>
<dbReference type="PROSITE" id="PS51257">
    <property type="entry name" value="PROKAR_LIPOPROTEIN"/>
    <property type="match status" value="1"/>
</dbReference>